<evidence type="ECO:0000259" key="1">
    <source>
        <dbReference type="Pfam" id="PF02627"/>
    </source>
</evidence>
<proteinExistence type="predicted"/>
<dbReference type="Pfam" id="PF02627">
    <property type="entry name" value="CMD"/>
    <property type="match status" value="1"/>
</dbReference>
<keyword evidence="3" id="KW-1185">Reference proteome</keyword>
<dbReference type="SUPFAM" id="SSF69118">
    <property type="entry name" value="AhpD-like"/>
    <property type="match status" value="1"/>
</dbReference>
<dbReference type="InterPro" id="IPR029032">
    <property type="entry name" value="AhpD-like"/>
</dbReference>
<organism evidence="2 3">
    <name type="scientific">Ferrimicrobium acidiphilum DSM 19497</name>
    <dbReference type="NCBI Taxonomy" id="1121877"/>
    <lineage>
        <taxon>Bacteria</taxon>
        <taxon>Bacillati</taxon>
        <taxon>Actinomycetota</taxon>
        <taxon>Acidimicrobiia</taxon>
        <taxon>Acidimicrobiales</taxon>
        <taxon>Acidimicrobiaceae</taxon>
        <taxon>Ferrimicrobium</taxon>
    </lineage>
</organism>
<name>A0A0D8FUU2_9ACTN</name>
<dbReference type="GeneID" id="78373275"/>
<accession>A0A0D8FUU2</accession>
<gene>
    <name evidence="2" type="ORF">FEAC_22210</name>
</gene>
<dbReference type="STRING" id="1121877.FEAC_22210"/>
<dbReference type="InterPro" id="IPR003779">
    <property type="entry name" value="CMD-like"/>
</dbReference>
<reference evidence="2 3" key="1">
    <citation type="submission" date="2015-01" db="EMBL/GenBank/DDBJ databases">
        <title>Draft genome of the acidophilic iron oxidizer Ferrimicrobium acidiphilum strain T23.</title>
        <authorList>
            <person name="Poehlein A."/>
            <person name="Eisen S."/>
            <person name="Schloemann M."/>
            <person name="Johnson B.D."/>
            <person name="Daniel R."/>
            <person name="Muehling M."/>
        </authorList>
    </citation>
    <scope>NUCLEOTIDE SEQUENCE [LARGE SCALE GENOMIC DNA]</scope>
    <source>
        <strain evidence="2 3">T23</strain>
    </source>
</reference>
<sequence length="130" mass="13985">MADHESIDNATIANSYRELTGTVPANIAERIRIAGISGRNRSIIRIEELRSQLIMDNPLGPKTAQLVHFAQLLAIGEEKEAELHADAARKAGASLEELVGVVELALITAGMPAYSRGVAILGRVFPENQT</sequence>
<protein>
    <submittedName>
        <fullName evidence="2">Carboxymuconolactone decarboxylase family protein</fullName>
    </submittedName>
</protein>
<dbReference type="Proteomes" id="UP000032336">
    <property type="component" value="Unassembled WGS sequence"/>
</dbReference>
<feature type="domain" description="Carboxymuconolactone decarboxylase-like" evidence="1">
    <location>
        <begin position="47"/>
        <end position="120"/>
    </location>
</feature>
<dbReference type="Gene3D" id="1.20.1290.10">
    <property type="entry name" value="AhpD-like"/>
    <property type="match status" value="1"/>
</dbReference>
<dbReference type="RefSeq" id="WP_052566226.1">
    <property type="nucleotide sequence ID" value="NZ_JQKF01000026.1"/>
</dbReference>
<dbReference type="AlphaFoldDB" id="A0A0D8FUU2"/>
<dbReference type="eggNOG" id="COG0599">
    <property type="taxonomic scope" value="Bacteria"/>
</dbReference>
<dbReference type="EMBL" id="JXUW01000023">
    <property type="protein sequence ID" value="KJE76027.1"/>
    <property type="molecule type" value="Genomic_DNA"/>
</dbReference>
<comment type="caution">
    <text evidence="2">The sequence shown here is derived from an EMBL/GenBank/DDBJ whole genome shotgun (WGS) entry which is preliminary data.</text>
</comment>
<dbReference type="GO" id="GO:0051920">
    <property type="term" value="F:peroxiredoxin activity"/>
    <property type="evidence" value="ECO:0007669"/>
    <property type="project" value="InterPro"/>
</dbReference>
<evidence type="ECO:0000313" key="2">
    <source>
        <dbReference type="EMBL" id="KJE76027.1"/>
    </source>
</evidence>
<evidence type="ECO:0000313" key="3">
    <source>
        <dbReference type="Proteomes" id="UP000032336"/>
    </source>
</evidence>
<dbReference type="OrthoDB" id="9811161at2"/>